<keyword evidence="2" id="KW-1185">Reference proteome</keyword>
<reference evidence="2" key="1">
    <citation type="journal article" date="2019" name="Int. J. Syst. Evol. Microbiol.">
        <title>The Global Catalogue of Microorganisms (GCM) 10K type strain sequencing project: providing services to taxonomists for standard genome sequencing and annotation.</title>
        <authorList>
            <consortium name="The Broad Institute Genomics Platform"/>
            <consortium name="The Broad Institute Genome Sequencing Center for Infectious Disease"/>
            <person name="Wu L."/>
            <person name="Ma J."/>
        </authorList>
    </citation>
    <scope>NUCLEOTIDE SEQUENCE [LARGE SCALE GENOMIC DNA]</scope>
    <source>
        <strain evidence="2">JCM 17593</strain>
    </source>
</reference>
<sequence>MSLVSTTLHRLSRAVHVAPAVTLADVEVVAVGDGDWRISLPGGSPFALLGFVTLSDGRYRVQSLTRPFAEFEADSLEHAIDALRPPAADASAILAGIRPARAA</sequence>
<comment type="caution">
    <text evidence="1">The sequence shown here is derived from an EMBL/GenBank/DDBJ whole genome shotgun (WGS) entry which is preliminary data.</text>
</comment>
<proteinExistence type="predicted"/>
<gene>
    <name evidence="1" type="ORF">GCM10022288_09390</name>
</gene>
<dbReference type="RefSeq" id="WP_344774344.1">
    <property type="nucleotide sequence ID" value="NZ_BAABBX010000006.1"/>
</dbReference>
<dbReference type="Proteomes" id="UP001500213">
    <property type="component" value="Unassembled WGS sequence"/>
</dbReference>
<dbReference type="EMBL" id="BAABBX010000006">
    <property type="protein sequence ID" value="GAA4186215.1"/>
    <property type="molecule type" value="Genomic_DNA"/>
</dbReference>
<protein>
    <submittedName>
        <fullName evidence="1">Uncharacterized protein</fullName>
    </submittedName>
</protein>
<evidence type="ECO:0000313" key="1">
    <source>
        <dbReference type="EMBL" id="GAA4186215.1"/>
    </source>
</evidence>
<name>A0ABP8AM76_9MICO</name>
<evidence type="ECO:0000313" key="2">
    <source>
        <dbReference type="Proteomes" id="UP001500213"/>
    </source>
</evidence>
<accession>A0ABP8AM76</accession>
<organism evidence="1 2">
    <name type="scientific">Gryllotalpicola kribbensis</name>
    <dbReference type="NCBI Taxonomy" id="993084"/>
    <lineage>
        <taxon>Bacteria</taxon>
        <taxon>Bacillati</taxon>
        <taxon>Actinomycetota</taxon>
        <taxon>Actinomycetes</taxon>
        <taxon>Micrococcales</taxon>
        <taxon>Microbacteriaceae</taxon>
        <taxon>Gryllotalpicola</taxon>
    </lineage>
</organism>